<sequence length="69" mass="8250">MKYNLEVIFGKEQVLKFSNNEPFTKEETELNVKQYQFNSVEEKQAFIKGLNEALGWIDFYIPELDMVKR</sequence>
<comment type="caution">
    <text evidence="1">The sequence shown here is derived from an EMBL/GenBank/DDBJ whole genome shotgun (WGS) entry which is preliminary data.</text>
</comment>
<accession>A0A255ZWS1</accession>
<dbReference type="OrthoDB" id="1366767at2"/>
<keyword evidence="2" id="KW-1185">Reference proteome</keyword>
<reference evidence="1 2" key="1">
    <citation type="submission" date="2017-07" db="EMBL/GenBank/DDBJ databases">
        <title>Flavobacterium cyanobacteriorum sp. nov., isolated from cyanobacterial aggregates in a eutrophic lake.</title>
        <authorList>
            <person name="Cai H."/>
        </authorList>
    </citation>
    <scope>NUCLEOTIDE SEQUENCE [LARGE SCALE GENOMIC DNA]</scope>
    <source>
        <strain evidence="1 2">TH167</strain>
    </source>
</reference>
<dbReference type="Proteomes" id="UP000216035">
    <property type="component" value="Unassembled WGS sequence"/>
</dbReference>
<dbReference type="RefSeq" id="WP_094485907.1">
    <property type="nucleotide sequence ID" value="NZ_NOXX01000182.1"/>
</dbReference>
<gene>
    <name evidence="1" type="ORF">CHX27_06250</name>
</gene>
<dbReference type="EMBL" id="NOXX01000182">
    <property type="protein sequence ID" value="OYQ45365.1"/>
    <property type="molecule type" value="Genomic_DNA"/>
</dbReference>
<evidence type="ECO:0000313" key="2">
    <source>
        <dbReference type="Proteomes" id="UP000216035"/>
    </source>
</evidence>
<evidence type="ECO:0000313" key="1">
    <source>
        <dbReference type="EMBL" id="OYQ45365.1"/>
    </source>
</evidence>
<organism evidence="1 2">
    <name type="scientific">Flavobacterium aurantiibacter</name>
    <dbReference type="NCBI Taxonomy" id="2023067"/>
    <lineage>
        <taxon>Bacteria</taxon>
        <taxon>Pseudomonadati</taxon>
        <taxon>Bacteroidota</taxon>
        <taxon>Flavobacteriia</taxon>
        <taxon>Flavobacteriales</taxon>
        <taxon>Flavobacteriaceae</taxon>
        <taxon>Flavobacterium</taxon>
    </lineage>
</organism>
<proteinExistence type="predicted"/>
<dbReference type="AlphaFoldDB" id="A0A255ZWS1"/>
<protein>
    <submittedName>
        <fullName evidence="1">Uncharacterized protein</fullName>
    </submittedName>
</protein>
<name>A0A255ZWS1_9FLAO</name>